<dbReference type="RefSeq" id="WP_145170419.1">
    <property type="nucleotide sequence ID" value="NZ_CP036525.1"/>
</dbReference>
<keyword evidence="2" id="KW-1185">Reference proteome</keyword>
<dbReference type="Proteomes" id="UP000318538">
    <property type="component" value="Chromosome"/>
</dbReference>
<reference evidence="1 2" key="1">
    <citation type="submission" date="2019-02" db="EMBL/GenBank/DDBJ databases">
        <title>Deep-cultivation of Planctomycetes and their phenomic and genomic characterization uncovers novel biology.</title>
        <authorList>
            <person name="Wiegand S."/>
            <person name="Jogler M."/>
            <person name="Boedeker C."/>
            <person name="Pinto D."/>
            <person name="Vollmers J."/>
            <person name="Rivas-Marin E."/>
            <person name="Kohn T."/>
            <person name="Peeters S.H."/>
            <person name="Heuer A."/>
            <person name="Rast P."/>
            <person name="Oberbeckmann S."/>
            <person name="Bunk B."/>
            <person name="Jeske O."/>
            <person name="Meyerdierks A."/>
            <person name="Storesund J.E."/>
            <person name="Kallscheuer N."/>
            <person name="Luecker S."/>
            <person name="Lage O.M."/>
            <person name="Pohl T."/>
            <person name="Merkel B.J."/>
            <person name="Hornburger P."/>
            <person name="Mueller R.-W."/>
            <person name="Bruemmer F."/>
            <person name="Labrenz M."/>
            <person name="Spormann A.M."/>
            <person name="Op den Camp H."/>
            <person name="Overmann J."/>
            <person name="Amann R."/>
            <person name="Jetten M.S.M."/>
            <person name="Mascher T."/>
            <person name="Medema M.H."/>
            <person name="Devos D.P."/>
            <person name="Kaster A.-K."/>
            <person name="Ovreas L."/>
            <person name="Rohde M."/>
            <person name="Galperin M.Y."/>
            <person name="Jogler C."/>
        </authorList>
    </citation>
    <scope>NUCLEOTIDE SEQUENCE [LARGE SCALE GENOMIC DNA]</scope>
    <source>
        <strain evidence="1 2">K22_7</strain>
    </source>
</reference>
<proteinExistence type="predicted"/>
<dbReference type="EMBL" id="CP036525">
    <property type="protein sequence ID" value="QDT04675.1"/>
    <property type="molecule type" value="Genomic_DNA"/>
</dbReference>
<evidence type="ECO:0008006" key="3">
    <source>
        <dbReference type="Google" id="ProtNLM"/>
    </source>
</evidence>
<sequence length="374" mass="40808">MSKNHPSSFPLGRRSYLLGAGAWLAANLVGSQRSAGQESASTLYLKDDVDQAVESGIDYLVSVARRDGAIADRGHEVSMSALAVMAMAAIGTQPSEHDPRGQVMQKAIDFVLDPSNQTMEGYFGGRDGSRMYGHGIVTLMLTEMLGMGATIDQNNRIHKSLVDAIQVILAAQAVKKPEKLKGGWRYTPDSRDSDLSVSIWQLMALRSAKNDGLDVPGESIDDALQYLRYSYASPLDNTGVPRDKVSGFTYTPGTYHPTFTMTAAGLLAMQVCGQYDSPLVAGASEWLLQHPPKANERFFHYGVYYYAQAMHQAGGKYAEKADKLVPQLLLDSQQGNGAWIARGGEERNIGAVYATALTLLSLSVRYHYLPIYQR</sequence>
<evidence type="ECO:0000313" key="1">
    <source>
        <dbReference type="EMBL" id="QDT04675.1"/>
    </source>
</evidence>
<protein>
    <recommendedName>
        <fullName evidence="3">Prenyltransferase and squalene oxidase repeat protein</fullName>
    </recommendedName>
</protein>
<dbReference type="CDD" id="cd00688">
    <property type="entry name" value="ISOPREN_C2_like"/>
    <property type="match status" value="1"/>
</dbReference>
<dbReference type="AlphaFoldDB" id="A0A517NC05"/>
<dbReference type="OrthoDB" id="265313at2"/>
<evidence type="ECO:0000313" key="2">
    <source>
        <dbReference type="Proteomes" id="UP000318538"/>
    </source>
</evidence>
<dbReference type="Gene3D" id="1.50.10.20">
    <property type="match status" value="2"/>
</dbReference>
<organism evidence="1 2">
    <name type="scientific">Rubripirellula lacrimiformis</name>
    <dbReference type="NCBI Taxonomy" id="1930273"/>
    <lineage>
        <taxon>Bacteria</taxon>
        <taxon>Pseudomonadati</taxon>
        <taxon>Planctomycetota</taxon>
        <taxon>Planctomycetia</taxon>
        <taxon>Pirellulales</taxon>
        <taxon>Pirellulaceae</taxon>
        <taxon>Rubripirellula</taxon>
    </lineage>
</organism>
<dbReference type="SUPFAM" id="SSF48239">
    <property type="entry name" value="Terpenoid cyclases/Protein prenyltransferases"/>
    <property type="match status" value="1"/>
</dbReference>
<dbReference type="InterPro" id="IPR008930">
    <property type="entry name" value="Terpenoid_cyclase/PrenylTrfase"/>
</dbReference>
<dbReference type="KEGG" id="rlc:K227x_30690"/>
<name>A0A517NC05_9BACT</name>
<accession>A0A517NC05</accession>
<gene>
    <name evidence="1" type="ORF">K227x_30690</name>
</gene>